<name>A0A5N8X225_9ACTN</name>
<dbReference type="Proteomes" id="UP000373149">
    <property type="component" value="Unassembled WGS sequence"/>
</dbReference>
<dbReference type="AlphaFoldDB" id="A0A5N8X225"/>
<gene>
    <name evidence="1" type="ORF">FPZ41_32800</name>
</gene>
<reference evidence="1 2" key="1">
    <citation type="submission" date="2019-09" db="EMBL/GenBank/DDBJ databases">
        <authorList>
            <person name="Duangmal K."/>
            <person name="Teo W.F.A."/>
            <person name="Lipun K."/>
        </authorList>
    </citation>
    <scope>NUCLEOTIDE SEQUENCE [LARGE SCALE GENOMIC DNA]</scope>
    <source>
        <strain evidence="1 2">K1PN6</strain>
    </source>
</reference>
<protein>
    <submittedName>
        <fullName evidence="1">Uncharacterized protein</fullName>
    </submittedName>
</protein>
<organism evidence="1 2">
    <name type="scientific">Streptomyces acidicola</name>
    <dbReference type="NCBI Taxonomy" id="2596892"/>
    <lineage>
        <taxon>Bacteria</taxon>
        <taxon>Bacillati</taxon>
        <taxon>Actinomycetota</taxon>
        <taxon>Actinomycetes</taxon>
        <taxon>Kitasatosporales</taxon>
        <taxon>Streptomycetaceae</taxon>
        <taxon>Streptomyces</taxon>
    </lineage>
</organism>
<keyword evidence="2" id="KW-1185">Reference proteome</keyword>
<accession>A0A5N8X225</accession>
<proteinExistence type="predicted"/>
<sequence length="109" mass="11975">MGVDVALMRVDQLGTSPKRRRVSLIDAVVDGADRFARLCTDSGLPMLNTVDPYGSLILTRADMEQFIAEVEVVRARVDDSSGRTLLEDVLRLARICSTEPSTELHIDGD</sequence>
<evidence type="ECO:0000313" key="2">
    <source>
        <dbReference type="Proteomes" id="UP000373149"/>
    </source>
</evidence>
<comment type="caution">
    <text evidence="1">The sequence shown here is derived from an EMBL/GenBank/DDBJ whole genome shotgun (WGS) entry which is preliminary data.</text>
</comment>
<dbReference type="RefSeq" id="WP_152867242.1">
    <property type="nucleotide sequence ID" value="NZ_VMNX01000171.1"/>
</dbReference>
<evidence type="ECO:0000313" key="1">
    <source>
        <dbReference type="EMBL" id="MPY53086.1"/>
    </source>
</evidence>
<dbReference type="EMBL" id="VMNX01000171">
    <property type="protein sequence ID" value="MPY53086.1"/>
    <property type="molecule type" value="Genomic_DNA"/>
</dbReference>